<name>A0ABQ3AMG5_9ACTN</name>
<dbReference type="PANTHER" id="PTHR46696">
    <property type="entry name" value="P450, PUTATIVE (EUROFUNG)-RELATED"/>
    <property type="match status" value="1"/>
</dbReference>
<dbReference type="PRINTS" id="PR00359">
    <property type="entry name" value="BP450"/>
</dbReference>
<evidence type="ECO:0000313" key="4">
    <source>
        <dbReference type="Proteomes" id="UP000600946"/>
    </source>
</evidence>
<dbReference type="Proteomes" id="UP000600946">
    <property type="component" value="Unassembled WGS sequence"/>
</dbReference>
<keyword evidence="2" id="KW-0479">Metal-binding</keyword>
<dbReference type="PRINTS" id="PR00385">
    <property type="entry name" value="P450"/>
</dbReference>
<keyword evidence="2" id="KW-0408">Iron</keyword>
<dbReference type="SUPFAM" id="SSF48264">
    <property type="entry name" value="Cytochrome P450"/>
    <property type="match status" value="1"/>
</dbReference>
<dbReference type="CDD" id="cd11029">
    <property type="entry name" value="CYP107-like"/>
    <property type="match status" value="1"/>
</dbReference>
<keyword evidence="4" id="KW-1185">Reference proteome</keyword>
<reference evidence="4" key="1">
    <citation type="journal article" date="2019" name="Int. J. Syst. Evol. Microbiol.">
        <title>The Global Catalogue of Microorganisms (GCM) 10K type strain sequencing project: providing services to taxonomists for standard genome sequencing and annotation.</title>
        <authorList>
            <consortium name="The Broad Institute Genomics Platform"/>
            <consortium name="The Broad Institute Genome Sequencing Center for Infectious Disease"/>
            <person name="Wu L."/>
            <person name="Ma J."/>
        </authorList>
    </citation>
    <scope>NUCLEOTIDE SEQUENCE [LARGE SCALE GENOMIC DNA]</scope>
    <source>
        <strain evidence="4">JCM 4594</strain>
    </source>
</reference>
<keyword evidence="2" id="KW-0560">Oxidoreductase</keyword>
<comment type="similarity">
    <text evidence="1 2">Belongs to the cytochrome P450 family.</text>
</comment>
<dbReference type="EMBL" id="BMUU01000013">
    <property type="protein sequence ID" value="GGY59216.1"/>
    <property type="molecule type" value="Genomic_DNA"/>
</dbReference>
<gene>
    <name evidence="3" type="ORF">GCM10010326_62580</name>
</gene>
<accession>A0ABQ3AMG5</accession>
<dbReference type="InterPro" id="IPR001128">
    <property type="entry name" value="Cyt_P450"/>
</dbReference>
<comment type="caution">
    <text evidence="3">The sequence shown here is derived from an EMBL/GenBank/DDBJ whole genome shotgun (WGS) entry which is preliminary data.</text>
</comment>
<evidence type="ECO:0000313" key="3">
    <source>
        <dbReference type="EMBL" id="GGY59216.1"/>
    </source>
</evidence>
<dbReference type="PROSITE" id="PS00086">
    <property type="entry name" value="CYTOCHROME_P450"/>
    <property type="match status" value="1"/>
</dbReference>
<evidence type="ECO:0000256" key="1">
    <source>
        <dbReference type="ARBA" id="ARBA00010617"/>
    </source>
</evidence>
<dbReference type="InterPro" id="IPR036396">
    <property type="entry name" value="Cyt_P450_sf"/>
</dbReference>
<sequence>MQECPFRMDAAGRDIQGEAERVRRAGPAVRIELPGGVPAWAVADPEAMRRLLASPDVSKDAVRHWPAWTNGEVPQDWALAMWVSIRSMFTAYGPEHTRLRKLVSSAFTAHRTKALEPVVRRIAAELLDEIAELPAGRPLDLRARFAVPLPARLICDLFGVPRERRDELCAIFDCLFDTSADAAAVGRAAAELYGILHELVAAKREFPGDDLTSGLVLRQRETLEQSDEAPLDDQELLDTLVHLLSAGYETTVNLIDHAVHALLTHPEQLQLVLAGRASWEDVVEETLRWEPAAANLMLRYAVQDIDLGDVVIPRGEAIVLSVAGAGRDPGTHGDDADRFDITRPSRRAHLAFGHGVHHCLGAPLARMEGVIALSALFERFPGLSLAVPSGALRPVASFISNGHQELPVLVGAPAPAVPSAGRAPAGAAG</sequence>
<dbReference type="Pfam" id="PF00067">
    <property type="entry name" value="p450"/>
    <property type="match status" value="1"/>
</dbReference>
<evidence type="ECO:0000256" key="2">
    <source>
        <dbReference type="RuleBase" id="RU000461"/>
    </source>
</evidence>
<proteinExistence type="inferred from homology"/>
<protein>
    <submittedName>
        <fullName evidence="3">Cytochrome P450</fullName>
    </submittedName>
</protein>
<organism evidence="3 4">
    <name type="scientific">Streptomyces xanthochromogenes</name>
    <dbReference type="NCBI Taxonomy" id="67384"/>
    <lineage>
        <taxon>Bacteria</taxon>
        <taxon>Bacillati</taxon>
        <taxon>Actinomycetota</taxon>
        <taxon>Actinomycetes</taxon>
        <taxon>Kitasatosporales</taxon>
        <taxon>Streptomycetaceae</taxon>
        <taxon>Streptomyces</taxon>
    </lineage>
</organism>
<keyword evidence="2" id="KW-0349">Heme</keyword>
<dbReference type="InterPro" id="IPR017972">
    <property type="entry name" value="Cyt_P450_CS"/>
</dbReference>
<dbReference type="InterPro" id="IPR002397">
    <property type="entry name" value="Cyt_P450_B"/>
</dbReference>
<keyword evidence="2" id="KW-0503">Monooxygenase</keyword>
<dbReference type="PANTHER" id="PTHR46696:SF1">
    <property type="entry name" value="CYTOCHROME P450 YJIB-RELATED"/>
    <property type="match status" value="1"/>
</dbReference>
<dbReference type="Gene3D" id="1.10.630.10">
    <property type="entry name" value="Cytochrome P450"/>
    <property type="match status" value="1"/>
</dbReference>